<dbReference type="SUPFAM" id="SSF52540">
    <property type="entry name" value="P-loop containing nucleoside triphosphate hydrolases"/>
    <property type="match status" value="1"/>
</dbReference>
<dbReference type="OrthoDB" id="431454at2759"/>
<dbReference type="InterPro" id="IPR036537">
    <property type="entry name" value="Adaptor_Cbl_N_dom_sf"/>
</dbReference>
<accession>A0A4Y9ZW11</accession>
<organism evidence="2 3">
    <name type="scientific">Hericium alpestre</name>
    <dbReference type="NCBI Taxonomy" id="135208"/>
    <lineage>
        <taxon>Eukaryota</taxon>
        <taxon>Fungi</taxon>
        <taxon>Dikarya</taxon>
        <taxon>Basidiomycota</taxon>
        <taxon>Agaricomycotina</taxon>
        <taxon>Agaricomycetes</taxon>
        <taxon>Russulales</taxon>
        <taxon>Hericiaceae</taxon>
        <taxon>Hericium</taxon>
    </lineage>
</organism>
<reference evidence="2 3" key="1">
    <citation type="submission" date="2019-02" db="EMBL/GenBank/DDBJ databases">
        <title>Genome sequencing of the rare red list fungi Hericium alpestre (H. flagellum).</title>
        <authorList>
            <person name="Buettner E."/>
            <person name="Kellner H."/>
        </authorList>
    </citation>
    <scope>NUCLEOTIDE SEQUENCE [LARGE SCALE GENOMIC DNA]</scope>
    <source>
        <strain evidence="2 3">DSM 108284</strain>
    </source>
</reference>
<protein>
    <recommendedName>
        <fullName evidence="4">NB-ARC domain-containing protein</fullName>
    </recommendedName>
</protein>
<dbReference type="Gene3D" id="1.20.930.20">
    <property type="entry name" value="Adaptor protein Cbl, N-terminal domain"/>
    <property type="match status" value="1"/>
</dbReference>
<evidence type="ECO:0000313" key="2">
    <source>
        <dbReference type="EMBL" id="TFY78243.1"/>
    </source>
</evidence>
<comment type="caution">
    <text evidence="2">The sequence shown here is derived from an EMBL/GenBank/DDBJ whole genome shotgun (WGS) entry which is preliminary data.</text>
</comment>
<feature type="non-terminal residue" evidence="2">
    <location>
        <position position="271"/>
    </location>
</feature>
<dbReference type="Proteomes" id="UP000298061">
    <property type="component" value="Unassembled WGS sequence"/>
</dbReference>
<proteinExistence type="predicted"/>
<feature type="region of interest" description="Disordered" evidence="1">
    <location>
        <begin position="1"/>
        <end position="40"/>
    </location>
</feature>
<evidence type="ECO:0000313" key="3">
    <source>
        <dbReference type="Proteomes" id="UP000298061"/>
    </source>
</evidence>
<name>A0A4Y9ZW11_9AGAM</name>
<evidence type="ECO:0008006" key="4">
    <source>
        <dbReference type="Google" id="ProtNLM"/>
    </source>
</evidence>
<dbReference type="AlphaFoldDB" id="A0A4Y9ZW11"/>
<gene>
    <name evidence="2" type="ORF">EWM64_g5768</name>
</gene>
<evidence type="ECO:0000256" key="1">
    <source>
        <dbReference type="SAM" id="MobiDB-lite"/>
    </source>
</evidence>
<dbReference type="Gene3D" id="3.40.50.300">
    <property type="entry name" value="P-loop containing nucleotide triphosphate hydrolases"/>
    <property type="match status" value="1"/>
</dbReference>
<dbReference type="InterPro" id="IPR027417">
    <property type="entry name" value="P-loop_NTPase"/>
</dbReference>
<keyword evidence="3" id="KW-1185">Reference proteome</keyword>
<dbReference type="GO" id="GO:0007166">
    <property type="term" value="P:cell surface receptor signaling pathway"/>
    <property type="evidence" value="ECO:0007669"/>
    <property type="project" value="InterPro"/>
</dbReference>
<sequence length="271" mass="29476">MSKKDPKVVVSADPTSSAPVPAAGGDREEHGQPSSPLVSASSGAAVTSNFVTILNSIKVAGDMMQNVPYIGFIAGILSQILKIKDEVTTCKDKWKEVMNDISQIRNIVEEYARPSAQPEGAASLVLSDDVQVHLRNLEKLLADIVRALSRCCAKRKRDHIRIALQRRELQTLVDSCKTKLQMELAFFNTRINLSNNCMLHDASQIKVSSTTIKIKYTLPAKPRIMHGRDDIIAKLVTAILHGSAARLALLGLGGIGKTSIALSVLHHVLRT</sequence>
<dbReference type="EMBL" id="SFCI01000721">
    <property type="protein sequence ID" value="TFY78243.1"/>
    <property type="molecule type" value="Genomic_DNA"/>
</dbReference>